<dbReference type="Gene3D" id="3.40.47.10">
    <property type="match status" value="1"/>
</dbReference>
<evidence type="ECO:0000259" key="7">
    <source>
        <dbReference type="Pfam" id="PF08541"/>
    </source>
</evidence>
<dbReference type="GO" id="GO:0016747">
    <property type="term" value="F:acyltransferase activity, transferring groups other than amino-acyl groups"/>
    <property type="evidence" value="ECO:0007669"/>
    <property type="project" value="InterPro"/>
</dbReference>
<evidence type="ECO:0000313" key="8">
    <source>
        <dbReference type="EnsemblPlants" id="HORVU.MOREX.r3.6HG0621110.1.CDS1"/>
    </source>
</evidence>
<dbReference type="CDD" id="cd00831">
    <property type="entry name" value="CHS_like"/>
    <property type="match status" value="1"/>
</dbReference>
<reference evidence="9" key="1">
    <citation type="journal article" date="2012" name="Nature">
        <title>A physical, genetic and functional sequence assembly of the barley genome.</title>
        <authorList>
            <consortium name="The International Barley Genome Sequencing Consortium"/>
            <person name="Mayer K.F."/>
            <person name="Waugh R."/>
            <person name="Brown J.W."/>
            <person name="Schulman A."/>
            <person name="Langridge P."/>
            <person name="Platzer M."/>
            <person name="Fincher G.B."/>
            <person name="Muehlbauer G.J."/>
            <person name="Sato K."/>
            <person name="Close T.J."/>
            <person name="Wise R.P."/>
            <person name="Stein N."/>
        </authorList>
    </citation>
    <scope>NUCLEOTIDE SEQUENCE [LARGE SCALE GENOMIC DNA]</scope>
    <source>
        <strain evidence="9">cv. Morex</strain>
    </source>
</reference>
<dbReference type="InterPro" id="IPR012392">
    <property type="entry name" value="3-ktacl-CoA_syn"/>
</dbReference>
<dbReference type="EnsemblPlants" id="HORVU.MOREX.r3.6HG0621110.1">
    <property type="protein sequence ID" value="HORVU.MOREX.r3.6HG0621110.1.CDS1"/>
    <property type="gene ID" value="HORVU.MOREX.r3.6HG0621110"/>
</dbReference>
<dbReference type="RefSeq" id="XP_044953666.1">
    <property type="nucleotide sequence ID" value="XM_045097731.1"/>
</dbReference>
<dbReference type="EC" id="2.3.1.-" evidence="4"/>
<gene>
    <name evidence="8" type="primary">LOC123403812</name>
</gene>
<dbReference type="PIRSF" id="PIRSF036417">
    <property type="entry name" value="3-ktacl-CoA_syn"/>
    <property type="match status" value="1"/>
</dbReference>
<evidence type="ECO:0000256" key="4">
    <source>
        <dbReference type="PIRNR" id="PIRNR036417"/>
    </source>
</evidence>
<dbReference type="KEGG" id="hvg:123403812"/>
<keyword evidence="9" id="KW-1185">Reference proteome</keyword>
<dbReference type="GO" id="GO:0006633">
    <property type="term" value="P:fatty acid biosynthetic process"/>
    <property type="evidence" value="ECO:0007669"/>
    <property type="project" value="UniProtKB-UniPathway"/>
</dbReference>
<dbReference type="OrthoDB" id="329835at2759"/>
<dbReference type="PANTHER" id="PTHR31561">
    <property type="entry name" value="3-KETOACYL-COA SYNTHASE"/>
    <property type="match status" value="1"/>
</dbReference>
<dbReference type="UniPathway" id="UPA00094"/>
<dbReference type="SMR" id="A0A8I7BCJ0"/>
<dbReference type="InterPro" id="IPR013747">
    <property type="entry name" value="ACP_syn_III_C"/>
</dbReference>
<dbReference type="Pfam" id="PF08541">
    <property type="entry name" value="ACP_syn_III_C"/>
    <property type="match status" value="1"/>
</dbReference>
<dbReference type="GeneID" id="123403812"/>
<evidence type="ECO:0000313" key="9">
    <source>
        <dbReference type="Proteomes" id="UP000011116"/>
    </source>
</evidence>
<name>A0A8I7BCJ0_HORVV</name>
<sequence>MSSSRILKNLRVLYKLVVDNFLAMTIIPIAVASIVVVARLQPDEIVGRLRALTGSYLFLSCFLPASAVTMYLISQPRKVYLVDYACFHGTHLHRAPFAAFLECARQSTTLNERSIRFISRLLESSGLGEETCLPTSVHYNPWNKYLTLEAAREEAELVVFSAIDELFSKTKVRPHTIDILVVNCSGFNPTPSFVDMVINKYKLRGDIRSVHLSGMGCSAGLISVEAARSLLQAARRGARALVVSTETLSPLLYHGNERAMLLPFCLFRMGGAAVLLSTSAAKARLRLMSAVRTLTAADDSSYRCIHREEDDKGHTGVNLSKDLIAAAGRTLKANITTLAPIVLPISEQVLLAVSFMAQKLSSGRFKVYVPNFLTAFEHFCIHAGGSAIIDEVQRSLSLLDEHVEPSRMTLHRFGNTSSSSTWYELAYIEAKGRMRRGDRVWMIGFGSGFKCNSVVWKCIVPAPNTNGPWAGCIHRYPVQIKSPKTSTKNIRMAGHKTHNNK</sequence>
<evidence type="ECO:0000259" key="6">
    <source>
        <dbReference type="Pfam" id="PF08392"/>
    </source>
</evidence>
<evidence type="ECO:0000256" key="5">
    <source>
        <dbReference type="SAM" id="Phobius"/>
    </source>
</evidence>
<feature type="domain" description="FAE" evidence="6">
    <location>
        <begin position="72"/>
        <end position="360"/>
    </location>
</feature>
<evidence type="ECO:0000256" key="1">
    <source>
        <dbReference type="ARBA" id="ARBA00005531"/>
    </source>
</evidence>
<dbReference type="GO" id="GO:0016020">
    <property type="term" value="C:membrane"/>
    <property type="evidence" value="ECO:0007669"/>
    <property type="project" value="InterPro"/>
</dbReference>
<feature type="transmembrane region" description="Helical" evidence="5">
    <location>
        <begin position="12"/>
        <end position="36"/>
    </location>
</feature>
<keyword evidence="3 4" id="KW-0012">Acyltransferase</keyword>
<feature type="domain" description="Beta-ketoacyl-[acyl-carrier-protein] synthase III C-terminal" evidence="7">
    <location>
        <begin position="377"/>
        <end position="457"/>
    </location>
</feature>
<keyword evidence="2 4" id="KW-0808">Transferase</keyword>
<proteinExistence type="inferred from homology"/>
<comment type="similarity">
    <text evidence="1 4">Belongs to the thiolase-like superfamily. Chalcone/stilbene synthases family.</text>
</comment>
<keyword evidence="5" id="KW-0812">Transmembrane</keyword>
<dbReference type="Pfam" id="PF08392">
    <property type="entry name" value="FAE1_CUT1_RppA"/>
    <property type="match status" value="1"/>
</dbReference>
<evidence type="ECO:0000256" key="3">
    <source>
        <dbReference type="ARBA" id="ARBA00023315"/>
    </source>
</evidence>
<dbReference type="InterPro" id="IPR016039">
    <property type="entry name" value="Thiolase-like"/>
</dbReference>
<dbReference type="Gramene" id="HORVU.MOREX.r2.6HG0515240.1">
    <property type="protein sequence ID" value="HORVU.MOREX.r2.6HG0515240.1.CDS.1"/>
    <property type="gene ID" value="HORVU.MOREX.r2.6HG0515240"/>
</dbReference>
<feature type="transmembrane region" description="Helical" evidence="5">
    <location>
        <begin position="56"/>
        <end position="73"/>
    </location>
</feature>
<reference evidence="8" key="2">
    <citation type="submission" date="2020-10" db="EMBL/GenBank/DDBJ databases">
        <authorList>
            <person name="Scholz U."/>
            <person name="Mascher M."/>
            <person name="Fiebig A."/>
        </authorList>
    </citation>
    <scope>NUCLEOTIDE SEQUENCE [LARGE SCALE GENOMIC DNA]</scope>
    <source>
        <strain evidence="8">cv. Morex</strain>
    </source>
</reference>
<dbReference type="AlphaFoldDB" id="A0A8I7BCJ0"/>
<organism evidence="8 9">
    <name type="scientific">Hordeum vulgare subsp. vulgare</name>
    <name type="common">Domesticated barley</name>
    <dbReference type="NCBI Taxonomy" id="112509"/>
    <lineage>
        <taxon>Eukaryota</taxon>
        <taxon>Viridiplantae</taxon>
        <taxon>Streptophyta</taxon>
        <taxon>Embryophyta</taxon>
        <taxon>Tracheophyta</taxon>
        <taxon>Spermatophyta</taxon>
        <taxon>Magnoliopsida</taxon>
        <taxon>Liliopsida</taxon>
        <taxon>Poales</taxon>
        <taxon>Poaceae</taxon>
        <taxon>BOP clade</taxon>
        <taxon>Pooideae</taxon>
        <taxon>Triticodae</taxon>
        <taxon>Triticeae</taxon>
        <taxon>Hordeinae</taxon>
        <taxon>Hordeum</taxon>
    </lineage>
</organism>
<dbReference type="Proteomes" id="UP000011116">
    <property type="component" value="Chromosome 6H"/>
</dbReference>
<keyword evidence="5" id="KW-0472">Membrane</keyword>
<comment type="pathway">
    <text evidence="4">Lipid metabolism; fatty acid biosynthesis.</text>
</comment>
<dbReference type="InterPro" id="IPR013601">
    <property type="entry name" value="FAE1_typ3_polyketide_synth"/>
</dbReference>
<reference evidence="8" key="3">
    <citation type="submission" date="2022-01" db="UniProtKB">
        <authorList>
            <consortium name="EnsemblPlants"/>
        </authorList>
    </citation>
    <scope>IDENTIFICATION</scope>
    <source>
        <strain evidence="8">subsp. vulgare</strain>
    </source>
</reference>
<evidence type="ECO:0000256" key="2">
    <source>
        <dbReference type="ARBA" id="ARBA00022679"/>
    </source>
</evidence>
<keyword evidence="5" id="KW-1133">Transmembrane helix</keyword>
<protein>
    <recommendedName>
        <fullName evidence="4">3-ketoacyl-CoA synthase</fullName>
        <ecNumber evidence="4">2.3.1.-</ecNumber>
    </recommendedName>
</protein>
<dbReference type="SUPFAM" id="SSF53901">
    <property type="entry name" value="Thiolase-like"/>
    <property type="match status" value="2"/>
</dbReference>
<accession>A0A8I7BCJ0</accession>
<dbReference type="Gramene" id="HORVU.MOREX.r3.6HG0621110.1">
    <property type="protein sequence ID" value="HORVU.MOREX.r3.6HG0621110.1.CDS1"/>
    <property type="gene ID" value="HORVU.MOREX.r3.6HG0621110"/>
</dbReference>